<accession>A0A926GEB5</accession>
<dbReference type="Proteomes" id="UP000608594">
    <property type="component" value="Unassembled WGS sequence"/>
</dbReference>
<dbReference type="RefSeq" id="WP_187793205.1">
    <property type="nucleotide sequence ID" value="NZ_JACOQL010000002.1"/>
</dbReference>
<dbReference type="Pfam" id="PF16778">
    <property type="entry name" value="Phage_tail_APC"/>
    <property type="match status" value="1"/>
</dbReference>
<evidence type="ECO:0000313" key="3">
    <source>
        <dbReference type="EMBL" id="MBC9246752.1"/>
    </source>
</evidence>
<evidence type="ECO:0000259" key="2">
    <source>
        <dbReference type="Pfam" id="PF16778"/>
    </source>
</evidence>
<sequence length="127" mass="14265">MIGWTFYRASDGAFLRSITAPDIDQMLLNHDPETEVACEGVHDEETRLVDDEIVAAAPNQARLLADLRNERDLRLTRCDWTQVPDNGLPAAEVAAWRLYRQALRDLPETADPSNPIWPVAPSSEDHS</sequence>
<feature type="domain" description="Phage tail assembly chaperone-like" evidence="2">
    <location>
        <begin position="66"/>
        <end position="121"/>
    </location>
</feature>
<dbReference type="AlphaFoldDB" id="A0A926GEB5"/>
<feature type="region of interest" description="Disordered" evidence="1">
    <location>
        <begin position="107"/>
        <end position="127"/>
    </location>
</feature>
<dbReference type="InterPro" id="IPR031893">
    <property type="entry name" value="Phage_tail_APC"/>
</dbReference>
<proteinExistence type="predicted"/>
<comment type="caution">
    <text evidence="3">The sequence shown here is derived from an EMBL/GenBank/DDBJ whole genome shotgun (WGS) entry which is preliminary data.</text>
</comment>
<keyword evidence="4" id="KW-1185">Reference proteome</keyword>
<reference evidence="3" key="1">
    <citation type="submission" date="2020-08" db="EMBL/GenBank/DDBJ databases">
        <title>Paracoccus amoyensis sp. nov., isolated from the surface seawater at coast of Xiamen, Fujian.</title>
        <authorList>
            <person name="Lyu L."/>
        </authorList>
    </citation>
    <scope>NUCLEOTIDE SEQUENCE</scope>
    <source>
        <strain evidence="3">11-3</strain>
    </source>
</reference>
<dbReference type="EMBL" id="JACOQL010000002">
    <property type="protein sequence ID" value="MBC9246752.1"/>
    <property type="molecule type" value="Genomic_DNA"/>
</dbReference>
<protein>
    <submittedName>
        <fullName evidence="3">Phage tail assembly chaperone</fullName>
    </submittedName>
</protein>
<evidence type="ECO:0000256" key="1">
    <source>
        <dbReference type="SAM" id="MobiDB-lite"/>
    </source>
</evidence>
<organism evidence="3 4">
    <name type="scientific">Paracoccus amoyensis</name>
    <dbReference type="NCBI Taxonomy" id="2760093"/>
    <lineage>
        <taxon>Bacteria</taxon>
        <taxon>Pseudomonadati</taxon>
        <taxon>Pseudomonadota</taxon>
        <taxon>Alphaproteobacteria</taxon>
        <taxon>Rhodobacterales</taxon>
        <taxon>Paracoccaceae</taxon>
        <taxon>Paracoccus</taxon>
    </lineage>
</organism>
<evidence type="ECO:0000313" key="4">
    <source>
        <dbReference type="Proteomes" id="UP000608594"/>
    </source>
</evidence>
<name>A0A926GEB5_9RHOB</name>
<gene>
    <name evidence="3" type="ORF">H4P12_08505</name>
</gene>
<dbReference type="Gene3D" id="6.10.140.1310">
    <property type="match status" value="1"/>
</dbReference>